<keyword evidence="3" id="KW-0547">Nucleotide-binding</keyword>
<dbReference type="RefSeq" id="WP_103203140.1">
    <property type="nucleotide sequence ID" value="NZ_CVTD020000018.1"/>
</dbReference>
<gene>
    <name evidence="6" type="ORF">HHT355_1840</name>
</gene>
<dbReference type="InterPro" id="IPR003593">
    <property type="entry name" value="AAA+_ATPase"/>
</dbReference>
<dbReference type="AlphaFoldDB" id="A0A0H5SIZ8"/>
<dbReference type="InterPro" id="IPR027417">
    <property type="entry name" value="P-loop_NTPase"/>
</dbReference>
<dbReference type="PANTHER" id="PTHR43335:SF2">
    <property type="entry name" value="ABC TRANSPORTER, ATP-BINDING PROTEIN"/>
    <property type="match status" value="1"/>
</dbReference>
<evidence type="ECO:0000313" key="7">
    <source>
        <dbReference type="Proteomes" id="UP000236497"/>
    </source>
</evidence>
<evidence type="ECO:0000259" key="5">
    <source>
        <dbReference type="PROSITE" id="PS50893"/>
    </source>
</evidence>
<feature type="domain" description="ABC transporter" evidence="5">
    <location>
        <begin position="4"/>
        <end position="231"/>
    </location>
</feature>
<dbReference type="PROSITE" id="PS50893">
    <property type="entry name" value="ABC_TRANSPORTER_2"/>
    <property type="match status" value="1"/>
</dbReference>
<evidence type="ECO:0000256" key="4">
    <source>
        <dbReference type="ARBA" id="ARBA00022840"/>
    </source>
</evidence>
<dbReference type="SUPFAM" id="SSF52540">
    <property type="entry name" value="P-loop containing nucleoside triphosphate hydrolases"/>
    <property type="match status" value="1"/>
</dbReference>
<keyword evidence="2" id="KW-0813">Transport</keyword>
<dbReference type="Gene3D" id="3.40.50.300">
    <property type="entry name" value="P-loop containing nucleotide triphosphate hydrolases"/>
    <property type="match status" value="1"/>
</dbReference>
<dbReference type="PANTHER" id="PTHR43335">
    <property type="entry name" value="ABC TRANSPORTER, ATP-BINDING PROTEIN"/>
    <property type="match status" value="1"/>
</dbReference>
<proteinExistence type="inferred from homology"/>
<dbReference type="GO" id="GO:0016887">
    <property type="term" value="F:ATP hydrolysis activity"/>
    <property type="evidence" value="ECO:0007669"/>
    <property type="project" value="InterPro"/>
</dbReference>
<evidence type="ECO:0000256" key="3">
    <source>
        <dbReference type="ARBA" id="ARBA00022741"/>
    </source>
</evidence>
<keyword evidence="4" id="KW-0067">ATP-binding</keyword>
<accession>A0A0H5SIZ8</accession>
<sequence>MNVMYINNISMNYGKIKALNNINLTISKGLYGLLGENGAGKSSLIRIITGRQKPTNGEVIFNNASVKRNKEFHQALGYMPQNFKAPEDMRCYEYLTYVGMYKGLSMNQINENIDWLVNILNLNDHINKKIKNLSGGTLRRLGIAQAFINQPSFVILDEPTAGLDITERRNFRDFVSRYSEKNTVIISTHIVSDIEYIASDLILLKKGNVISNGKYKDQLNEIQGMVWECKDREDKILSLRKLVENYGGIITNYKGEDPMENQLRYISSIKLSDTSVSAIPNLNDYYLWKMWRQQ</sequence>
<evidence type="ECO:0000256" key="2">
    <source>
        <dbReference type="ARBA" id="ARBA00022448"/>
    </source>
</evidence>
<dbReference type="InterPro" id="IPR003439">
    <property type="entry name" value="ABC_transporter-like_ATP-bd"/>
</dbReference>
<dbReference type="GO" id="GO:0005524">
    <property type="term" value="F:ATP binding"/>
    <property type="evidence" value="ECO:0007669"/>
    <property type="project" value="UniProtKB-KW"/>
</dbReference>
<dbReference type="Proteomes" id="UP000236497">
    <property type="component" value="Unassembled WGS sequence"/>
</dbReference>
<keyword evidence="7" id="KW-1185">Reference proteome</keyword>
<evidence type="ECO:0000256" key="1">
    <source>
        <dbReference type="ARBA" id="ARBA00005417"/>
    </source>
</evidence>
<dbReference type="SMART" id="SM00382">
    <property type="entry name" value="AAA"/>
    <property type="match status" value="1"/>
</dbReference>
<name>A0A0H5SIZ8_HERHM</name>
<dbReference type="OrthoDB" id="9775135at2"/>
<evidence type="ECO:0000313" key="6">
    <source>
        <dbReference type="EMBL" id="CRZ35040.1"/>
    </source>
</evidence>
<comment type="similarity">
    <text evidence="1">Belongs to the ABC transporter superfamily.</text>
</comment>
<dbReference type="EMBL" id="CVTD020000018">
    <property type="protein sequence ID" value="CRZ35040.1"/>
    <property type="molecule type" value="Genomic_DNA"/>
</dbReference>
<dbReference type="Pfam" id="PF00005">
    <property type="entry name" value="ABC_tran"/>
    <property type="match status" value="1"/>
</dbReference>
<reference evidence="6 7" key="1">
    <citation type="submission" date="2015-06" db="EMBL/GenBank/DDBJ databases">
        <authorList>
            <person name="Wibberg Daniel"/>
        </authorList>
    </citation>
    <scope>NUCLEOTIDE SEQUENCE [LARGE SCALE GENOMIC DNA]</scope>
    <source>
        <strain evidence="6 7">T3/55T</strain>
    </source>
</reference>
<organism evidence="6 7">
    <name type="scientific">Herbinix hemicellulosilytica</name>
    <dbReference type="NCBI Taxonomy" id="1564487"/>
    <lineage>
        <taxon>Bacteria</taxon>
        <taxon>Bacillati</taxon>
        <taxon>Bacillota</taxon>
        <taxon>Clostridia</taxon>
        <taxon>Lachnospirales</taxon>
        <taxon>Lachnospiraceae</taxon>
        <taxon>Herbinix</taxon>
    </lineage>
</organism>
<protein>
    <recommendedName>
        <fullName evidence="5">ABC transporter domain-containing protein</fullName>
    </recommendedName>
</protein>